<organism evidence="7">
    <name type="scientific">Ixodes ricinus</name>
    <name type="common">Common tick</name>
    <name type="synonym">Acarus ricinus</name>
    <dbReference type="NCBI Taxonomy" id="34613"/>
    <lineage>
        <taxon>Eukaryota</taxon>
        <taxon>Metazoa</taxon>
        <taxon>Ecdysozoa</taxon>
        <taxon>Arthropoda</taxon>
        <taxon>Chelicerata</taxon>
        <taxon>Arachnida</taxon>
        <taxon>Acari</taxon>
        <taxon>Parasitiformes</taxon>
        <taxon>Ixodida</taxon>
        <taxon>Ixodoidea</taxon>
        <taxon>Ixodidae</taxon>
        <taxon>Ixodinae</taxon>
        <taxon>Ixodes</taxon>
    </lineage>
</organism>
<evidence type="ECO:0000256" key="5">
    <source>
        <dbReference type="ARBA" id="ARBA00034321"/>
    </source>
</evidence>
<dbReference type="GO" id="GO:0005576">
    <property type="term" value="C:extracellular region"/>
    <property type="evidence" value="ECO:0007669"/>
    <property type="project" value="UniProtKB-SubCell"/>
</dbReference>
<feature type="signal peptide" evidence="6">
    <location>
        <begin position="1"/>
        <end position="23"/>
    </location>
</feature>
<dbReference type="AlphaFoldDB" id="A0A090XES3"/>
<evidence type="ECO:0000256" key="3">
    <source>
        <dbReference type="ARBA" id="ARBA00022729"/>
    </source>
</evidence>
<feature type="chain" id="PRO_5001868512" evidence="6">
    <location>
        <begin position="24"/>
        <end position="147"/>
    </location>
</feature>
<protein>
    <submittedName>
        <fullName evidence="7">Putative secreted protein</fullName>
    </submittedName>
</protein>
<evidence type="ECO:0000256" key="6">
    <source>
        <dbReference type="SAM" id="SignalP"/>
    </source>
</evidence>
<comment type="subcellular location">
    <subcellularLocation>
        <location evidence="1">Secreted</location>
    </subcellularLocation>
</comment>
<accession>A0A090XES3</accession>
<dbReference type="Pfam" id="PF12115">
    <property type="entry name" value="Salp15"/>
    <property type="match status" value="1"/>
</dbReference>
<reference evidence="7" key="1">
    <citation type="journal article" date="2015" name="PLoS Negl. Trop. Dis.">
        <title>Deep Sequencing Analysis of the Ixodes ricinus Haemocytome.</title>
        <authorList>
            <person name="Kotsyfakis M."/>
            <person name="Kopacek P."/>
            <person name="Franta Z."/>
            <person name="Pedra J.H."/>
            <person name="Ribeiro J.M."/>
        </authorList>
    </citation>
    <scope>NUCLEOTIDE SEQUENCE</scope>
</reference>
<proteinExistence type="evidence at transcript level"/>
<evidence type="ECO:0000256" key="2">
    <source>
        <dbReference type="ARBA" id="ARBA00022525"/>
    </source>
</evidence>
<dbReference type="InterPro" id="IPR021971">
    <property type="entry name" value="Salp15"/>
</dbReference>
<evidence type="ECO:0000256" key="1">
    <source>
        <dbReference type="ARBA" id="ARBA00004613"/>
    </source>
</evidence>
<keyword evidence="3 6" id="KW-0732">Signal</keyword>
<name>A0A090XES3_IXORI</name>
<evidence type="ECO:0000313" key="7">
    <source>
        <dbReference type="EMBL" id="JAC93368.1"/>
    </source>
</evidence>
<comment type="similarity">
    <text evidence="5">Belongs to the salp15 family.</text>
</comment>
<dbReference type="EMBL" id="GBIH01001342">
    <property type="protein sequence ID" value="JAC93368.1"/>
    <property type="molecule type" value="mRNA"/>
</dbReference>
<keyword evidence="4" id="KW-0325">Glycoprotein</keyword>
<sequence>MKLTTGVIIVALLLLILEEDISSEFIASGLPFSHMPSSKAQKLRASLNKKCGYPRFSFTEINFKSCQYKCRGSGTDQRTATLMLDDGTPCGRQAESCKKGNLCCQRMTENQRTSKNVAVEHLKRINKIVGENSSRQKHFATNKFLLF</sequence>
<keyword evidence="2" id="KW-0964">Secreted</keyword>
<evidence type="ECO:0000256" key="4">
    <source>
        <dbReference type="ARBA" id="ARBA00023180"/>
    </source>
</evidence>